<dbReference type="Pfam" id="PF18803">
    <property type="entry name" value="CxC2"/>
    <property type="match status" value="1"/>
</dbReference>
<accession>A0A0C9XLQ3</accession>
<evidence type="ECO:0000313" key="3">
    <source>
        <dbReference type="Proteomes" id="UP000054018"/>
    </source>
</evidence>
<dbReference type="STRING" id="765257.A0A0C9XLQ3"/>
<dbReference type="PANTHER" id="PTHR33096">
    <property type="entry name" value="CXC2 DOMAIN-CONTAINING PROTEIN"/>
    <property type="match status" value="1"/>
</dbReference>
<dbReference type="HOGENOM" id="CLU_003703_13_0_1"/>
<dbReference type="Proteomes" id="UP000054018">
    <property type="component" value="Unassembled WGS sequence"/>
</dbReference>
<dbReference type="InterPro" id="IPR040521">
    <property type="entry name" value="KDZ"/>
</dbReference>
<evidence type="ECO:0000259" key="1">
    <source>
        <dbReference type="Pfam" id="PF18803"/>
    </source>
</evidence>
<organism evidence="2 3">
    <name type="scientific">Pisolithus microcarpus 441</name>
    <dbReference type="NCBI Taxonomy" id="765257"/>
    <lineage>
        <taxon>Eukaryota</taxon>
        <taxon>Fungi</taxon>
        <taxon>Dikarya</taxon>
        <taxon>Basidiomycota</taxon>
        <taxon>Agaricomycotina</taxon>
        <taxon>Agaricomycetes</taxon>
        <taxon>Agaricomycetidae</taxon>
        <taxon>Boletales</taxon>
        <taxon>Sclerodermatineae</taxon>
        <taxon>Pisolithaceae</taxon>
        <taxon>Pisolithus</taxon>
    </lineage>
</organism>
<evidence type="ECO:0000313" key="2">
    <source>
        <dbReference type="EMBL" id="KIK13300.1"/>
    </source>
</evidence>
<protein>
    <recommendedName>
        <fullName evidence="1">CxC2-like cysteine cluster KDZ transposase-associated domain-containing protein</fullName>
    </recommendedName>
</protein>
<dbReference type="EMBL" id="KN834004">
    <property type="protein sequence ID" value="KIK13300.1"/>
    <property type="molecule type" value="Genomic_DNA"/>
</dbReference>
<keyword evidence="3" id="KW-1185">Reference proteome</keyword>
<dbReference type="InterPro" id="IPR041457">
    <property type="entry name" value="CxC2_KDZ-assoc"/>
</dbReference>
<feature type="domain" description="CxC2-like cysteine cluster KDZ transposase-associated" evidence="1">
    <location>
        <begin position="145"/>
        <end position="252"/>
    </location>
</feature>
<dbReference type="Pfam" id="PF18758">
    <property type="entry name" value="KDZ"/>
    <property type="match status" value="1"/>
</dbReference>
<reference evidence="3" key="2">
    <citation type="submission" date="2015-01" db="EMBL/GenBank/DDBJ databases">
        <title>Evolutionary Origins and Diversification of the Mycorrhizal Mutualists.</title>
        <authorList>
            <consortium name="DOE Joint Genome Institute"/>
            <consortium name="Mycorrhizal Genomics Consortium"/>
            <person name="Kohler A."/>
            <person name="Kuo A."/>
            <person name="Nagy L.G."/>
            <person name="Floudas D."/>
            <person name="Copeland A."/>
            <person name="Barry K.W."/>
            <person name="Cichocki N."/>
            <person name="Veneault-Fourrey C."/>
            <person name="LaButti K."/>
            <person name="Lindquist E.A."/>
            <person name="Lipzen A."/>
            <person name="Lundell T."/>
            <person name="Morin E."/>
            <person name="Murat C."/>
            <person name="Riley R."/>
            <person name="Ohm R."/>
            <person name="Sun H."/>
            <person name="Tunlid A."/>
            <person name="Henrissat B."/>
            <person name="Grigoriev I.V."/>
            <person name="Hibbett D.S."/>
            <person name="Martin F."/>
        </authorList>
    </citation>
    <scope>NUCLEOTIDE SEQUENCE [LARGE SCALE GENOMIC DNA]</scope>
    <source>
        <strain evidence="3">441</strain>
    </source>
</reference>
<dbReference type="OrthoDB" id="3261436at2759"/>
<proteinExistence type="predicted"/>
<dbReference type="AlphaFoldDB" id="A0A0C9XLQ3"/>
<name>A0A0C9XLQ3_9AGAM</name>
<gene>
    <name evidence="2" type="ORF">PISMIDRAFT_31188</name>
</gene>
<reference evidence="2 3" key="1">
    <citation type="submission" date="2014-04" db="EMBL/GenBank/DDBJ databases">
        <authorList>
            <consortium name="DOE Joint Genome Institute"/>
            <person name="Kuo A."/>
            <person name="Kohler A."/>
            <person name="Costa M.D."/>
            <person name="Nagy L.G."/>
            <person name="Floudas D."/>
            <person name="Copeland A."/>
            <person name="Barry K.W."/>
            <person name="Cichocki N."/>
            <person name="Veneault-Fourrey C."/>
            <person name="LaButti K."/>
            <person name="Lindquist E.A."/>
            <person name="Lipzen A."/>
            <person name="Lundell T."/>
            <person name="Morin E."/>
            <person name="Murat C."/>
            <person name="Sun H."/>
            <person name="Tunlid A."/>
            <person name="Henrissat B."/>
            <person name="Grigoriev I.V."/>
            <person name="Hibbett D.S."/>
            <person name="Martin F."/>
            <person name="Nordberg H.P."/>
            <person name="Cantor M.N."/>
            <person name="Hua S.X."/>
        </authorList>
    </citation>
    <scope>NUCLEOTIDE SEQUENCE [LARGE SCALE GENOMIC DNA]</scope>
    <source>
        <strain evidence="2 3">441</strain>
    </source>
</reference>
<dbReference type="PANTHER" id="PTHR33096:SF1">
    <property type="entry name" value="CXC1-LIKE CYSTEINE CLUSTER ASSOCIATED WITH KDZ TRANSPOSASES DOMAIN-CONTAINING PROTEIN"/>
    <property type="match status" value="1"/>
</dbReference>
<sequence>MVAEYHVAWQQKKLRWFLPLIYDVWEEQWSERQALWPELLLTIKLTPTQEWECRQLKRTCRQDYPLLVWLAQDRDNFLSELICLEGQGHVSDICGDCRTLDPHFRCEDCFGVIMYCQDCIIKEHHQHPLHHLEYWTGSYFECRSLRDLGLWIQLGHHVGGRCYRPCPIARDDFTVIHSNGVHSVSLDFCSCKSAEALFQQLLRICWFPASSKKPHTAATFNVLQQFHLLSFKSKVSAFEFYQSLSCISDNTGLNRPKDRYKQFLCIVRQWHHLKLLKHTGHGHDPLGVSNTKQGNCALLCPACPHPGKNLPQDWRSIKPEKQFLYSLFVTLDTNFRLKRRAVSKDSNDPSLSEGWAYFVEESAYKLYLSCHTNDIQEVRLDSTGIGIVVCARHGMKLANGVRDLQKGERYVNMDYLFALALSGTTVDRLNILYDITCQWHKSLYQRMMSLPQEVQLDLSAKHISFFVLKFHLPTHIMPCQWKYSFNWTCGVGHTDDEVPEHGWAHINPVGSSTKVMGPGHRRDTIDDFFGDWNWKKSIALDFEELKKSLSFKYPEQLSTWQQQVEDWEDDLSKPNPFEVKEISITQANICLWLTMEEAQASQSSLEPPLHPNISPSILISAGVDLEDQQLHLRTNLTKLGLHATDAQKAKMQQRSNALACCIEVWMKMHTLYIPGMAAFAPEDIPLYLPLQINCKFSCSHNLESIKFQLQEGQANDALNELHQGLQSIVYMLKFKDRFLCGQGANTRACNCLKNVDAKIDLSVAKYHAAHRALCTLGPLLGKVGWKTAL</sequence>